<dbReference type="CDD" id="cd06532">
    <property type="entry name" value="Glyco_transf_25"/>
    <property type="match status" value="1"/>
</dbReference>
<dbReference type="AlphaFoldDB" id="A0A1H4J7P4"/>
<dbReference type="EMBL" id="FNSL01000001">
    <property type="protein sequence ID" value="SEB41668.1"/>
    <property type="molecule type" value="Genomic_DNA"/>
</dbReference>
<organism evidence="2 3">
    <name type="scientific">Nitratireductor aquibiodomus</name>
    <dbReference type="NCBI Taxonomy" id="204799"/>
    <lineage>
        <taxon>Bacteria</taxon>
        <taxon>Pseudomonadati</taxon>
        <taxon>Pseudomonadota</taxon>
        <taxon>Alphaproteobacteria</taxon>
        <taxon>Hyphomicrobiales</taxon>
        <taxon>Phyllobacteriaceae</taxon>
        <taxon>Nitratireductor</taxon>
    </lineage>
</organism>
<name>A0A1H4J7P4_9HYPH</name>
<proteinExistence type="predicted"/>
<reference evidence="3" key="1">
    <citation type="submission" date="2016-10" db="EMBL/GenBank/DDBJ databases">
        <authorList>
            <person name="Varghese N."/>
            <person name="Submissions S."/>
        </authorList>
    </citation>
    <scope>NUCLEOTIDE SEQUENCE [LARGE SCALE GENOMIC DNA]</scope>
    <source>
        <strain evidence="3">ES.061</strain>
    </source>
</reference>
<evidence type="ECO:0000313" key="2">
    <source>
        <dbReference type="EMBL" id="SEB41668.1"/>
    </source>
</evidence>
<keyword evidence="2" id="KW-0808">Transferase</keyword>
<accession>A0A1H4J7P4</accession>
<dbReference type="RefSeq" id="WP_090327209.1">
    <property type="nucleotide sequence ID" value="NZ_FNSL01000001.1"/>
</dbReference>
<protein>
    <submittedName>
        <fullName evidence="2">Glycosyltransferase involved in LPS biosynthesis, GR25 family</fullName>
    </submittedName>
</protein>
<sequence>MKIEGFIVHLRRATARRPQVEHLLATLPVETHVVDAVDGQALGDDETGRHYVKGLHQPAYPFALRQSEIACFLSHRKVWRMIVERGLDAGLIVEDDVALDMPLFGRCLEVAKRACVGKAYVQFRISPVRGRMRDVARNGEVRLVAPQVSQLGTVAQLVTREAAQHLLALTERFDRPVDTFLQMRWVTGIAPFCVVPSGISDQSAEIGGSTVSASGKARRSPGERLWREWSRFIYRRRVQKYSRGWCETEVERR</sequence>
<dbReference type="InterPro" id="IPR002654">
    <property type="entry name" value="Glyco_trans_25"/>
</dbReference>
<gene>
    <name evidence="2" type="ORF">SAMN05216452_1038</name>
</gene>
<evidence type="ECO:0000313" key="3">
    <source>
        <dbReference type="Proteomes" id="UP000199064"/>
    </source>
</evidence>
<evidence type="ECO:0000259" key="1">
    <source>
        <dbReference type="Pfam" id="PF01755"/>
    </source>
</evidence>
<dbReference type="GO" id="GO:0016740">
    <property type="term" value="F:transferase activity"/>
    <property type="evidence" value="ECO:0007669"/>
    <property type="project" value="UniProtKB-KW"/>
</dbReference>
<feature type="domain" description="Glycosyl transferase family 25" evidence="1">
    <location>
        <begin position="5"/>
        <end position="180"/>
    </location>
</feature>
<dbReference type="Proteomes" id="UP000199064">
    <property type="component" value="Unassembled WGS sequence"/>
</dbReference>
<keyword evidence="3" id="KW-1185">Reference proteome</keyword>
<dbReference type="Pfam" id="PF01755">
    <property type="entry name" value="Glyco_transf_25"/>
    <property type="match status" value="1"/>
</dbReference>